<protein>
    <submittedName>
        <fullName evidence="10">Paired box 4</fullName>
    </submittedName>
</protein>
<keyword evidence="7" id="KW-0539">Nucleus</keyword>
<dbReference type="InterPro" id="IPR009057">
    <property type="entry name" value="Homeodomain-like_sf"/>
</dbReference>
<dbReference type="AlphaFoldDB" id="A0A8C5F9X5"/>
<dbReference type="PANTHER" id="PTHR45636">
    <property type="entry name" value="PAIRED BOX PROTEIN PAX-6-RELATED-RELATED"/>
    <property type="match status" value="1"/>
</dbReference>
<dbReference type="Proteomes" id="UP000694546">
    <property type="component" value="Chromosome 19"/>
</dbReference>
<dbReference type="Gene3D" id="1.10.10.10">
    <property type="entry name" value="Winged helix-like DNA-binding domain superfamily/Winged helix DNA-binding domain"/>
    <property type="match status" value="2"/>
</dbReference>
<dbReference type="GO" id="GO:0005634">
    <property type="term" value="C:nucleus"/>
    <property type="evidence" value="ECO:0007669"/>
    <property type="project" value="UniProtKB-SubCell"/>
</dbReference>
<evidence type="ECO:0000313" key="11">
    <source>
        <dbReference type="Proteomes" id="UP000694546"/>
    </source>
</evidence>
<keyword evidence="3" id="KW-0563">Paired box</keyword>
<dbReference type="PRINTS" id="PR00027">
    <property type="entry name" value="PAIREDBOX"/>
</dbReference>
<dbReference type="Ensembl" id="ENSGMOT00000020829.2">
    <property type="protein sequence ID" value="ENSGMOP00000020329.2"/>
    <property type="gene ID" value="ENSGMOG00000018922.2"/>
</dbReference>
<keyword evidence="6" id="KW-0804">Transcription</keyword>
<dbReference type="GO" id="GO:0000978">
    <property type="term" value="F:RNA polymerase II cis-regulatory region sequence-specific DNA binding"/>
    <property type="evidence" value="ECO:0007669"/>
    <property type="project" value="TreeGrafter"/>
</dbReference>
<dbReference type="PROSITE" id="PS51057">
    <property type="entry name" value="PAIRED_2"/>
    <property type="match status" value="1"/>
</dbReference>
<dbReference type="InterPro" id="IPR036388">
    <property type="entry name" value="WH-like_DNA-bd_sf"/>
</dbReference>
<evidence type="ECO:0000256" key="5">
    <source>
        <dbReference type="ARBA" id="ARBA00023125"/>
    </source>
</evidence>
<dbReference type="GO" id="GO:0009952">
    <property type="term" value="P:anterior/posterior pattern specification"/>
    <property type="evidence" value="ECO:0007669"/>
    <property type="project" value="UniProtKB-ARBA"/>
</dbReference>
<organism evidence="10 11">
    <name type="scientific">Gadus morhua</name>
    <name type="common">Atlantic cod</name>
    <dbReference type="NCBI Taxonomy" id="8049"/>
    <lineage>
        <taxon>Eukaryota</taxon>
        <taxon>Metazoa</taxon>
        <taxon>Chordata</taxon>
        <taxon>Craniata</taxon>
        <taxon>Vertebrata</taxon>
        <taxon>Euteleostomi</taxon>
        <taxon>Actinopterygii</taxon>
        <taxon>Neopterygii</taxon>
        <taxon>Teleostei</taxon>
        <taxon>Neoteleostei</taxon>
        <taxon>Acanthomorphata</taxon>
        <taxon>Zeiogadaria</taxon>
        <taxon>Gadariae</taxon>
        <taxon>Gadiformes</taxon>
        <taxon>Gadoidei</taxon>
        <taxon>Gadidae</taxon>
        <taxon>Gadus</taxon>
    </lineage>
</organism>
<evidence type="ECO:0000256" key="8">
    <source>
        <dbReference type="SAM" id="Phobius"/>
    </source>
</evidence>
<dbReference type="GO" id="GO:0030902">
    <property type="term" value="P:hindbrain development"/>
    <property type="evidence" value="ECO:0007669"/>
    <property type="project" value="UniProtKB-ARBA"/>
</dbReference>
<evidence type="ECO:0000256" key="7">
    <source>
        <dbReference type="ARBA" id="ARBA00023242"/>
    </source>
</evidence>
<keyword evidence="11" id="KW-1185">Reference proteome</keyword>
<evidence type="ECO:0000256" key="4">
    <source>
        <dbReference type="ARBA" id="ARBA00023015"/>
    </source>
</evidence>
<feature type="transmembrane region" description="Helical" evidence="8">
    <location>
        <begin position="190"/>
        <end position="216"/>
    </location>
</feature>
<reference evidence="10" key="1">
    <citation type="submission" date="2025-08" db="UniProtKB">
        <authorList>
            <consortium name="Ensembl"/>
        </authorList>
    </citation>
    <scope>IDENTIFICATION</scope>
</reference>
<dbReference type="Pfam" id="PF00292">
    <property type="entry name" value="PAX"/>
    <property type="match status" value="1"/>
</dbReference>
<reference evidence="10" key="2">
    <citation type="submission" date="2025-09" db="UniProtKB">
        <authorList>
            <consortium name="Ensembl"/>
        </authorList>
    </citation>
    <scope>IDENTIFICATION</scope>
</reference>
<name>A0A8C5F9X5_GADMO</name>
<dbReference type="SUPFAM" id="SSF46689">
    <property type="entry name" value="Homeodomain-like"/>
    <property type="match status" value="1"/>
</dbReference>
<keyword evidence="8" id="KW-0472">Membrane</keyword>
<keyword evidence="4" id="KW-0805">Transcription regulation</keyword>
<sequence>MDSAMTGGGSVNQLGGTFLNGRPLAHPMRRRIIDLATQGVRPSEISKMIRVSNGCVSKILSRFHKTGLLDPKAMGGSRPRLLTSEVVDGIIQCKRKNPTIFGWEIRRKLATQSVCKPSQVPSVSSINRFLRKLHLDRGPMFLETNGTHPDSTLDEACEQEACSDDWKRKDSLIQNRTIYTPRQSNALEQGLFYCILCLIILFCSVQFHSISIHSILINAFFKYYFSVNCSVLSESICRYVHKGETISENTPSRG</sequence>
<accession>A0A8C5F9X5</accession>
<evidence type="ECO:0000256" key="1">
    <source>
        <dbReference type="ARBA" id="ARBA00004123"/>
    </source>
</evidence>
<proteinExistence type="predicted"/>
<evidence type="ECO:0000256" key="6">
    <source>
        <dbReference type="ARBA" id="ARBA00023163"/>
    </source>
</evidence>
<evidence type="ECO:0000313" key="10">
    <source>
        <dbReference type="Ensembl" id="ENSGMOP00000020329.2"/>
    </source>
</evidence>
<dbReference type="GeneTree" id="ENSGT00940000165785"/>
<keyword evidence="8" id="KW-0812">Transmembrane</keyword>
<comment type="subcellular location">
    <subcellularLocation>
        <location evidence="1">Nucleus</location>
    </subcellularLocation>
</comment>
<dbReference type="SMART" id="SM00351">
    <property type="entry name" value="PAX"/>
    <property type="match status" value="1"/>
</dbReference>
<dbReference type="InterPro" id="IPR001523">
    <property type="entry name" value="Paired_dom"/>
</dbReference>
<dbReference type="GO" id="GO:0048593">
    <property type="term" value="P:camera-type eye morphogenesis"/>
    <property type="evidence" value="ECO:0007669"/>
    <property type="project" value="UniProtKB-ARBA"/>
</dbReference>
<evidence type="ECO:0000256" key="3">
    <source>
        <dbReference type="ARBA" id="ARBA00022724"/>
    </source>
</evidence>
<dbReference type="PANTHER" id="PTHR45636:SF47">
    <property type="entry name" value="PAIRED BOX PROTEIN PAX-4"/>
    <property type="match status" value="1"/>
</dbReference>
<dbReference type="OMA" id="RTEQCEF"/>
<evidence type="ECO:0000259" key="9">
    <source>
        <dbReference type="PROSITE" id="PS51057"/>
    </source>
</evidence>
<evidence type="ECO:0000256" key="2">
    <source>
        <dbReference type="ARBA" id="ARBA00022473"/>
    </source>
</evidence>
<dbReference type="InterPro" id="IPR043565">
    <property type="entry name" value="PAX_fam"/>
</dbReference>
<keyword evidence="5" id="KW-0238">DNA-binding</keyword>
<keyword evidence="8" id="KW-1133">Transmembrane helix</keyword>
<dbReference type="GO" id="GO:0000981">
    <property type="term" value="F:DNA-binding transcription factor activity, RNA polymerase II-specific"/>
    <property type="evidence" value="ECO:0007669"/>
    <property type="project" value="InterPro"/>
</dbReference>
<keyword evidence="2" id="KW-0217">Developmental protein</keyword>
<feature type="domain" description="Paired" evidence="9">
    <location>
        <begin position="7"/>
        <end position="133"/>
    </location>
</feature>